<dbReference type="GO" id="GO:0006094">
    <property type="term" value="P:gluconeogenesis"/>
    <property type="evidence" value="ECO:0007669"/>
    <property type="project" value="UniProtKB-UniRule"/>
</dbReference>
<dbReference type="PROSITE" id="PS00171">
    <property type="entry name" value="TIM_1"/>
    <property type="match status" value="1"/>
</dbReference>
<dbReference type="InterPro" id="IPR013785">
    <property type="entry name" value="Aldolase_TIM"/>
</dbReference>
<keyword evidence="4 8" id="KW-0312">Gluconeogenesis</keyword>
<protein>
    <recommendedName>
        <fullName evidence="8 9">Triosephosphate isomerase</fullName>
        <shortName evidence="8">TIM</shortName>
        <shortName evidence="8">TPI</shortName>
        <ecNumber evidence="8 9">5.3.1.1</ecNumber>
    </recommendedName>
    <alternativeName>
        <fullName evidence="8">Triose-phosphate isomerase</fullName>
    </alternativeName>
</protein>
<dbReference type="GO" id="GO:0006096">
    <property type="term" value="P:glycolytic process"/>
    <property type="evidence" value="ECO:0007669"/>
    <property type="project" value="UniProtKB-UniRule"/>
</dbReference>
<comment type="catalytic activity">
    <reaction evidence="1">
        <text>L-erythrulose 1-phosphate = D-erythrulose 4-phosphate</text>
        <dbReference type="Rhea" id="RHEA:49588"/>
        <dbReference type="ChEBI" id="CHEBI:58002"/>
        <dbReference type="ChEBI" id="CHEBI:90796"/>
        <dbReference type="EC" id="5.3.1.33"/>
    </reaction>
</comment>
<dbReference type="AlphaFoldDB" id="A0A370FYK4"/>
<evidence type="ECO:0000256" key="5">
    <source>
        <dbReference type="ARBA" id="ARBA00022490"/>
    </source>
</evidence>
<dbReference type="InterPro" id="IPR035990">
    <property type="entry name" value="TIM_sf"/>
</dbReference>
<feature type="binding site" evidence="8">
    <location>
        <begin position="8"/>
        <end position="10"/>
    </location>
    <ligand>
        <name>substrate</name>
    </ligand>
</feature>
<feature type="active site" description="Proton acceptor" evidence="8">
    <location>
        <position position="162"/>
    </location>
</feature>
<keyword evidence="6 8" id="KW-0324">Glycolysis</keyword>
<dbReference type="OrthoDB" id="9809429at2"/>
<dbReference type="Proteomes" id="UP000562982">
    <property type="component" value="Unassembled WGS sequence"/>
</dbReference>
<dbReference type="PANTHER" id="PTHR21139:SF42">
    <property type="entry name" value="TRIOSEPHOSPHATE ISOMERASE"/>
    <property type="match status" value="1"/>
</dbReference>
<evidence type="ECO:0000313" key="10">
    <source>
        <dbReference type="EMBL" id="MBB2187672.1"/>
    </source>
</evidence>
<feature type="active site" description="Electrophile" evidence="8">
    <location>
        <position position="95"/>
    </location>
</feature>
<comment type="subcellular location">
    <subcellularLocation>
        <location evidence="8 9">Cytoplasm</location>
    </subcellularLocation>
</comment>
<comment type="catalytic activity">
    <reaction evidence="8 9">
        <text>D-glyceraldehyde 3-phosphate = dihydroxyacetone phosphate</text>
        <dbReference type="Rhea" id="RHEA:18585"/>
        <dbReference type="ChEBI" id="CHEBI:57642"/>
        <dbReference type="ChEBI" id="CHEBI:59776"/>
        <dbReference type="EC" id="5.3.1.1"/>
    </reaction>
</comment>
<dbReference type="GO" id="GO:0046166">
    <property type="term" value="P:glyceraldehyde-3-phosphate biosynthetic process"/>
    <property type="evidence" value="ECO:0007669"/>
    <property type="project" value="TreeGrafter"/>
</dbReference>
<proteinExistence type="inferred from homology"/>
<comment type="similarity">
    <text evidence="3 8 9">Belongs to the triosephosphate isomerase family.</text>
</comment>
<dbReference type="Pfam" id="PF00121">
    <property type="entry name" value="TIM"/>
    <property type="match status" value="1"/>
</dbReference>
<evidence type="ECO:0000256" key="3">
    <source>
        <dbReference type="ARBA" id="ARBA00007422"/>
    </source>
</evidence>
<evidence type="ECO:0000256" key="6">
    <source>
        <dbReference type="ARBA" id="ARBA00023152"/>
    </source>
</evidence>
<evidence type="ECO:0000256" key="7">
    <source>
        <dbReference type="ARBA" id="ARBA00023235"/>
    </source>
</evidence>
<dbReference type="UniPathway" id="UPA00138"/>
<dbReference type="RefSeq" id="WP_114728331.1">
    <property type="nucleotide sequence ID" value="NZ_BJMI01000008.1"/>
</dbReference>
<accession>A0A370FYK4</accession>
<evidence type="ECO:0000256" key="4">
    <source>
        <dbReference type="ARBA" id="ARBA00022432"/>
    </source>
</evidence>
<sequence length="247" mass="25813">MRQMIVGNWKMNGLTAPSRDLVSAIAQGLKAIPNPPPVVVCPPFTQLAAIGPLLKGTGIALGAQNCHHEPSGAHTGDISAAMLAELGVEYVILGHSERRREHGELDETVREKAVAAMEAGLTPIVCIGESADQRAAGEYQDAVGWQIKGSLPDNFNGIVAYEPIWAIGSGVPASTQDIADMMGFIRAELTRQFGEAGKTMRILYGGSVNGREAPTILPIAEVGGALVGGASLKADAFLPIVRAAIDL</sequence>
<evidence type="ECO:0000313" key="13">
    <source>
        <dbReference type="Proteomes" id="UP000562982"/>
    </source>
</evidence>
<comment type="pathway">
    <text evidence="8 9">Carbohydrate degradation; glycolysis; D-glyceraldehyde 3-phosphate from glycerone phosphate: step 1/1.</text>
</comment>
<feature type="binding site" evidence="8">
    <location>
        <begin position="228"/>
        <end position="229"/>
    </location>
    <ligand>
        <name>substrate</name>
    </ligand>
</feature>
<evidence type="ECO:0000256" key="2">
    <source>
        <dbReference type="ARBA" id="ARBA00004939"/>
    </source>
</evidence>
<reference evidence="11 12" key="1">
    <citation type="submission" date="2018-07" db="EMBL/GenBank/DDBJ databases">
        <title>Genomic Encyclopedia of Type Strains, Phase IV (KMG-IV): sequencing the most valuable type-strain genomes for metagenomic binning, comparative biology and taxonomic classification.</title>
        <authorList>
            <person name="Goeker M."/>
        </authorList>
    </citation>
    <scope>NUCLEOTIDE SEQUENCE [LARGE SCALE GENOMIC DNA]</scope>
    <source>
        <strain evidence="11 12">DSM 5603</strain>
    </source>
</reference>
<dbReference type="NCBIfam" id="TIGR00419">
    <property type="entry name" value="tim"/>
    <property type="match status" value="1"/>
</dbReference>
<organism evidence="11 12">
    <name type="scientific">Gluconacetobacter liquefaciens</name>
    <name type="common">Acetobacter liquefaciens</name>
    <dbReference type="NCBI Taxonomy" id="89584"/>
    <lineage>
        <taxon>Bacteria</taxon>
        <taxon>Pseudomonadati</taxon>
        <taxon>Pseudomonadota</taxon>
        <taxon>Alphaproteobacteria</taxon>
        <taxon>Acetobacterales</taxon>
        <taxon>Acetobacteraceae</taxon>
        <taxon>Gluconacetobacter</taxon>
    </lineage>
</organism>
<dbReference type="EMBL" id="JABEQI010000010">
    <property type="protein sequence ID" value="MBB2187672.1"/>
    <property type="molecule type" value="Genomic_DNA"/>
</dbReference>
<comment type="function">
    <text evidence="8">Involved in the gluconeogenesis. Catalyzes stereospecifically the conversion of dihydroxyacetone phosphate (DHAP) to D-glyceraldehyde-3-phosphate (G3P).</text>
</comment>
<dbReference type="UniPathway" id="UPA00109">
    <property type="reaction ID" value="UER00189"/>
</dbReference>
<dbReference type="InterPro" id="IPR000652">
    <property type="entry name" value="Triosephosphate_isomerase"/>
</dbReference>
<reference evidence="10 13" key="2">
    <citation type="submission" date="2020-04" db="EMBL/GenBank/DDBJ databases">
        <title>Description of novel Gluconacetobacter.</title>
        <authorList>
            <person name="Sombolestani A."/>
        </authorList>
    </citation>
    <scope>NUCLEOTIDE SEQUENCE [LARGE SCALE GENOMIC DNA]</scope>
    <source>
        <strain evidence="10 13">LMG 1382</strain>
    </source>
</reference>
<dbReference type="EC" id="5.3.1.1" evidence="8 9"/>
<comment type="pathway">
    <text evidence="8 9">Carbohydrate biosynthesis; gluconeogenesis.</text>
</comment>
<evidence type="ECO:0000313" key="12">
    <source>
        <dbReference type="Proteomes" id="UP000254958"/>
    </source>
</evidence>
<comment type="pathway">
    <text evidence="2">Carbohydrate metabolism; erythritol degradation.</text>
</comment>
<evidence type="ECO:0000256" key="8">
    <source>
        <dbReference type="HAMAP-Rule" id="MF_00147"/>
    </source>
</evidence>
<dbReference type="GO" id="GO:0019563">
    <property type="term" value="P:glycerol catabolic process"/>
    <property type="evidence" value="ECO:0007669"/>
    <property type="project" value="TreeGrafter"/>
</dbReference>
<feature type="binding site" evidence="8">
    <location>
        <position position="168"/>
    </location>
    <ligand>
        <name>substrate</name>
    </ligand>
</feature>
<dbReference type="EMBL" id="QQAW01000009">
    <property type="protein sequence ID" value="RDI36568.1"/>
    <property type="molecule type" value="Genomic_DNA"/>
</dbReference>
<keyword evidence="12" id="KW-1185">Reference proteome</keyword>
<dbReference type="PANTHER" id="PTHR21139">
    <property type="entry name" value="TRIOSEPHOSPHATE ISOMERASE"/>
    <property type="match status" value="1"/>
</dbReference>
<dbReference type="Proteomes" id="UP000254958">
    <property type="component" value="Unassembled WGS sequence"/>
</dbReference>
<comment type="subunit">
    <text evidence="8 9">Homodimer.</text>
</comment>
<dbReference type="SUPFAM" id="SSF51351">
    <property type="entry name" value="Triosephosphate isomerase (TIM)"/>
    <property type="match status" value="1"/>
</dbReference>
<feature type="binding site" evidence="8">
    <location>
        <position position="207"/>
    </location>
    <ligand>
        <name>substrate</name>
    </ligand>
</feature>
<dbReference type="GO" id="GO:0005829">
    <property type="term" value="C:cytosol"/>
    <property type="evidence" value="ECO:0007669"/>
    <property type="project" value="TreeGrafter"/>
</dbReference>
<dbReference type="InterPro" id="IPR020861">
    <property type="entry name" value="Triosephosphate_isomerase_AS"/>
</dbReference>
<dbReference type="UniPathway" id="UPA01066"/>
<dbReference type="GO" id="GO:0004807">
    <property type="term" value="F:triose-phosphate isomerase activity"/>
    <property type="evidence" value="ECO:0007669"/>
    <property type="project" value="UniProtKB-UniRule"/>
</dbReference>
<keyword evidence="7 8" id="KW-0413">Isomerase</keyword>
<dbReference type="HAMAP" id="MF_00147_B">
    <property type="entry name" value="TIM_B"/>
    <property type="match status" value="1"/>
</dbReference>
<dbReference type="CDD" id="cd00311">
    <property type="entry name" value="TIM"/>
    <property type="match status" value="1"/>
</dbReference>
<name>A0A370FYK4_GLULI</name>
<evidence type="ECO:0000313" key="11">
    <source>
        <dbReference type="EMBL" id="RDI36568.1"/>
    </source>
</evidence>
<dbReference type="Gene3D" id="3.20.20.70">
    <property type="entry name" value="Aldolase class I"/>
    <property type="match status" value="1"/>
</dbReference>
<gene>
    <name evidence="8" type="primary">tpiA</name>
    <name evidence="11" type="ORF">C7453_10986</name>
    <name evidence="10" type="ORF">HLH32_15060</name>
</gene>
<evidence type="ECO:0000256" key="1">
    <source>
        <dbReference type="ARBA" id="ARBA00000148"/>
    </source>
</evidence>
<comment type="caution">
    <text evidence="11">The sequence shown here is derived from an EMBL/GenBank/DDBJ whole genome shotgun (WGS) entry which is preliminary data.</text>
</comment>
<dbReference type="PROSITE" id="PS51440">
    <property type="entry name" value="TIM_2"/>
    <property type="match status" value="1"/>
</dbReference>
<keyword evidence="5 8" id="KW-0963">Cytoplasm</keyword>
<dbReference type="InterPro" id="IPR022896">
    <property type="entry name" value="TrioseP_Isoase_bac/euk"/>
</dbReference>
<evidence type="ECO:0000256" key="9">
    <source>
        <dbReference type="RuleBase" id="RU363013"/>
    </source>
</evidence>